<feature type="binding site" evidence="9">
    <location>
        <begin position="158"/>
        <end position="162"/>
    </location>
    <ligand>
        <name>ATP</name>
        <dbReference type="ChEBI" id="CHEBI:30616"/>
    </ligand>
</feature>
<dbReference type="GO" id="GO:0008776">
    <property type="term" value="F:acetate kinase activity"/>
    <property type="evidence" value="ECO:0007669"/>
    <property type="project" value="UniProtKB-UniRule"/>
</dbReference>
<dbReference type="Pfam" id="PF00871">
    <property type="entry name" value="Acetate_kinase"/>
    <property type="match status" value="1"/>
</dbReference>
<evidence type="ECO:0000256" key="4">
    <source>
        <dbReference type="ARBA" id="ARBA00022723"/>
    </source>
</evidence>
<keyword evidence="2 9" id="KW-0963">Cytoplasm</keyword>
<evidence type="ECO:0000313" key="12">
    <source>
        <dbReference type="Proteomes" id="UP000249936"/>
    </source>
</evidence>
<dbReference type="SUPFAM" id="SSF53067">
    <property type="entry name" value="Actin-like ATPase domain"/>
    <property type="match status" value="1"/>
</dbReference>
<dbReference type="PANTHER" id="PTHR21060:SF21">
    <property type="entry name" value="ACETATE KINASE"/>
    <property type="match status" value="1"/>
</dbReference>
<keyword evidence="6 9" id="KW-0418">Kinase</keyword>
<comment type="similarity">
    <text evidence="1 9 10">Belongs to the acetokinase family.</text>
</comment>
<dbReference type="Proteomes" id="UP000249936">
    <property type="component" value="Unassembled WGS sequence"/>
</dbReference>
<dbReference type="GO" id="GO:0006085">
    <property type="term" value="P:acetyl-CoA biosynthetic process"/>
    <property type="evidence" value="ECO:0007669"/>
    <property type="project" value="UniProtKB-UniRule"/>
</dbReference>
<dbReference type="InterPro" id="IPR004372">
    <property type="entry name" value="Ac/propionate_kinase"/>
</dbReference>
<comment type="catalytic activity">
    <reaction evidence="9">
        <text>acetate + ATP = acetyl phosphate + ADP</text>
        <dbReference type="Rhea" id="RHEA:11352"/>
        <dbReference type="ChEBI" id="CHEBI:22191"/>
        <dbReference type="ChEBI" id="CHEBI:30089"/>
        <dbReference type="ChEBI" id="CHEBI:30616"/>
        <dbReference type="ChEBI" id="CHEBI:456216"/>
        <dbReference type="EC" id="2.7.2.1"/>
    </reaction>
</comment>
<evidence type="ECO:0000256" key="5">
    <source>
        <dbReference type="ARBA" id="ARBA00022741"/>
    </source>
</evidence>
<evidence type="ECO:0000256" key="7">
    <source>
        <dbReference type="ARBA" id="ARBA00022840"/>
    </source>
</evidence>
<feature type="binding site" evidence="9">
    <location>
        <begin position="32"/>
        <end position="36"/>
    </location>
    <ligand>
        <name>ATP</name>
        <dbReference type="ChEBI" id="CHEBI:30616"/>
    </ligand>
</feature>
<comment type="subunit">
    <text evidence="9">Homodimer.</text>
</comment>
<dbReference type="FunFam" id="3.30.420.40:FF:000042">
    <property type="entry name" value="Acetate kinase"/>
    <property type="match status" value="1"/>
</dbReference>
<dbReference type="PROSITE" id="PS01076">
    <property type="entry name" value="ACETATE_KINASE_2"/>
    <property type="match status" value="1"/>
</dbReference>
<keyword evidence="3 9" id="KW-0808">Transferase</keyword>
<dbReference type="EMBL" id="UASK01000010">
    <property type="protein sequence ID" value="SPX43023.1"/>
    <property type="molecule type" value="Genomic_DNA"/>
</dbReference>
<comment type="function">
    <text evidence="9">Catalyzes the formation of acetyl phosphate from acetate and ATP. Can also catalyze the reverse reaction.</text>
</comment>
<accession>A0A2X1Q135</accession>
<keyword evidence="7 9" id="KW-0067">ATP-binding</keyword>
<comment type="caution">
    <text evidence="9">Lacks conserved residue(s) required for the propagation of feature annotation.</text>
</comment>
<dbReference type="GO" id="GO:0005829">
    <property type="term" value="C:cytosol"/>
    <property type="evidence" value="ECO:0007669"/>
    <property type="project" value="TreeGrafter"/>
</dbReference>
<dbReference type="PRINTS" id="PR00471">
    <property type="entry name" value="ACETATEKNASE"/>
</dbReference>
<dbReference type="InterPro" id="IPR000890">
    <property type="entry name" value="Aliphatic_acid_kin_short-chain"/>
</dbReference>
<evidence type="ECO:0000256" key="3">
    <source>
        <dbReference type="ARBA" id="ARBA00022679"/>
    </source>
</evidence>
<comment type="pathway">
    <text evidence="9">Metabolic intermediate biosynthesis; acetyl-CoA biosynthesis; acetyl-CoA from acetate: step 1/2.</text>
</comment>
<organism evidence="11 12">
    <name type="scientific">Haemophilus influenzae</name>
    <dbReference type="NCBI Taxonomy" id="727"/>
    <lineage>
        <taxon>Bacteria</taxon>
        <taxon>Pseudomonadati</taxon>
        <taxon>Pseudomonadota</taxon>
        <taxon>Gammaproteobacteria</taxon>
        <taxon>Pasteurellales</taxon>
        <taxon>Pasteurellaceae</taxon>
        <taxon>Haemophilus</taxon>
    </lineage>
</organism>
<dbReference type="GO" id="GO:0000287">
    <property type="term" value="F:magnesium ion binding"/>
    <property type="evidence" value="ECO:0007669"/>
    <property type="project" value="UniProtKB-UniRule"/>
</dbReference>
<evidence type="ECO:0000256" key="8">
    <source>
        <dbReference type="ARBA" id="ARBA00022842"/>
    </source>
</evidence>
<dbReference type="NCBIfam" id="TIGR00016">
    <property type="entry name" value="ackA"/>
    <property type="match status" value="1"/>
</dbReference>
<evidence type="ECO:0000256" key="10">
    <source>
        <dbReference type="RuleBase" id="RU003835"/>
    </source>
</evidence>
<keyword evidence="5 9" id="KW-0547">Nucleotide-binding</keyword>
<evidence type="ECO:0000256" key="9">
    <source>
        <dbReference type="HAMAP-Rule" id="MF_00020"/>
    </source>
</evidence>
<proteinExistence type="inferred from homology"/>
<reference evidence="11 12" key="1">
    <citation type="submission" date="2018-06" db="EMBL/GenBank/DDBJ databases">
        <authorList>
            <consortium name="Pathogen Informatics"/>
            <person name="Doyle S."/>
        </authorList>
    </citation>
    <scope>NUCLEOTIDE SEQUENCE [LARGE SCALE GENOMIC DNA]</scope>
    <source>
        <strain evidence="11 12">NCTC11872</strain>
    </source>
</reference>
<dbReference type="InterPro" id="IPR023865">
    <property type="entry name" value="Aliphatic_acid_kinase_CS"/>
</dbReference>
<dbReference type="GO" id="GO:0006083">
    <property type="term" value="P:acetate metabolic process"/>
    <property type="evidence" value="ECO:0007669"/>
    <property type="project" value="TreeGrafter"/>
</dbReference>
<feature type="site" description="Transition state stabilizer" evidence="9">
    <location>
        <position position="65"/>
    </location>
</feature>
<comment type="cofactor">
    <cofactor evidence="9">
        <name>Mg(2+)</name>
        <dbReference type="ChEBI" id="CHEBI:18420"/>
    </cofactor>
    <cofactor evidence="9">
        <name>Mn(2+)</name>
        <dbReference type="ChEBI" id="CHEBI:29035"/>
    </cofactor>
    <text evidence="9">Mg(2+). Can also accept Mn(2+).</text>
</comment>
<dbReference type="GO" id="GO:0005524">
    <property type="term" value="F:ATP binding"/>
    <property type="evidence" value="ECO:0007669"/>
    <property type="project" value="UniProtKB-KW"/>
</dbReference>
<dbReference type="AlphaFoldDB" id="A0A2X1Q135"/>
<dbReference type="EC" id="2.7.2.1" evidence="9"/>
<evidence type="ECO:0000256" key="1">
    <source>
        <dbReference type="ARBA" id="ARBA00008748"/>
    </source>
</evidence>
<feature type="binding site" evidence="9">
    <location>
        <position position="213"/>
    </location>
    <ligand>
        <name>Mg(2+)</name>
        <dbReference type="ChEBI" id="CHEBI:18420"/>
    </ligand>
</feature>
<gene>
    <name evidence="11" type="primary">ackA_1</name>
    <name evidence="9" type="synonym">ackA</name>
    <name evidence="11" type="ORF">NCTC11872_02674</name>
</gene>
<dbReference type="Gene3D" id="3.30.420.40">
    <property type="match status" value="1"/>
</dbReference>
<dbReference type="UniPathway" id="UPA00340">
    <property type="reaction ID" value="UER00458"/>
</dbReference>
<keyword evidence="8 9" id="KW-0460">Magnesium</keyword>
<feature type="binding site" evidence="9">
    <location>
        <begin position="107"/>
        <end position="109"/>
    </location>
    <ligand>
        <name>ATP</name>
        <dbReference type="ChEBI" id="CHEBI:30616"/>
    </ligand>
</feature>
<name>A0A2X1Q135_HAEIF</name>
<dbReference type="PANTHER" id="PTHR21060">
    <property type="entry name" value="ACETATE KINASE"/>
    <property type="match status" value="1"/>
</dbReference>
<dbReference type="InterPro" id="IPR043129">
    <property type="entry name" value="ATPase_NBD"/>
</dbReference>
<protein>
    <recommendedName>
        <fullName evidence="9">Acetate kinase</fullName>
        <ecNumber evidence="9">2.7.2.1</ecNumber>
    </recommendedName>
    <alternativeName>
        <fullName evidence="9">Acetokinase</fullName>
    </alternativeName>
</protein>
<evidence type="ECO:0000256" key="6">
    <source>
        <dbReference type="ARBA" id="ARBA00022777"/>
    </source>
</evidence>
<sequence>MVHTAQVHYFVSREVAKYVGKPADQVNAIICHLGNGGSVSVVRNGQCIDTSMGLTPLEGLVMGTRCGDIDPAIVFYLYKTLGMSMDQIEETLVKKSGLLGLTEVTSDCRYAEDNYDDESKPETKRALNVYSYRLAKYIGAYMAVLGDDHLDAIAFTGGIGENSAHVRELALNHLKLFGIKIDHERNLATRFGKDGVITTDDSAFKAIVLPTNEELVIAQDTAKLCF</sequence>
<dbReference type="HAMAP" id="MF_00020">
    <property type="entry name" value="Acetate_kinase"/>
    <property type="match status" value="1"/>
</dbReference>
<keyword evidence="4 9" id="KW-0479">Metal-binding</keyword>
<comment type="subcellular location">
    <subcellularLocation>
        <location evidence="9">Cytoplasm</location>
    </subcellularLocation>
</comment>
<evidence type="ECO:0000313" key="11">
    <source>
        <dbReference type="EMBL" id="SPX43023.1"/>
    </source>
</evidence>
<evidence type="ECO:0000256" key="2">
    <source>
        <dbReference type="ARBA" id="ARBA00022490"/>
    </source>
</evidence>